<gene>
    <name evidence="1" type="ORF">HMPREF1318_2241</name>
</gene>
<dbReference type="InterPro" id="IPR012349">
    <property type="entry name" value="Split_barrel_FMN-bd"/>
</dbReference>
<keyword evidence="2" id="KW-1185">Reference proteome</keyword>
<dbReference type="EMBL" id="AKFT01000099">
    <property type="protein sequence ID" value="EJF45318.1"/>
    <property type="molecule type" value="Genomic_DNA"/>
</dbReference>
<dbReference type="SUPFAM" id="SSF50475">
    <property type="entry name" value="FMN-binding split barrel"/>
    <property type="match status" value="1"/>
</dbReference>
<dbReference type="Proteomes" id="UP000002941">
    <property type="component" value="Unassembled WGS sequence"/>
</dbReference>
<name>J1HIF6_9ACTO</name>
<dbReference type="AlphaFoldDB" id="J1HIF6"/>
<sequence>MTVHAAGPEATMAPFYVDEGANALVTHLVKNNPQVAEPIIGPGLVILDDVDAYVSPRWYATNAVKPNVPTWDYITIHVRGAVRIDSTSEAALTAARRLTEVMEDDDVLTPVGQEKLRRMARAIVAVEVSMDDVRGKAKMSQNRHPEDIRGLADEFERQGENRMAEFLRTVSLPYAEQRFSTLARLREAKALGEDMGSFH</sequence>
<dbReference type="PANTHER" id="PTHR35802">
    <property type="entry name" value="PROTEASE SYNTHASE AND SPORULATION PROTEIN PAI 2"/>
    <property type="match status" value="1"/>
</dbReference>
<reference evidence="1 2" key="1">
    <citation type="submission" date="2012-05" db="EMBL/GenBank/DDBJ databases">
        <authorList>
            <person name="Harkins D.M."/>
            <person name="Madupu R."/>
            <person name="Durkin A.S."/>
            <person name="Torralba M."/>
            <person name="Methe B."/>
            <person name="Sutton G.G."/>
            <person name="Nelson K.E."/>
        </authorList>
    </citation>
    <scope>NUCLEOTIDE SEQUENCE [LARGE SCALE GENOMIC DNA]</scope>
    <source>
        <strain evidence="1 2">F0489</strain>
    </source>
</reference>
<evidence type="ECO:0000313" key="2">
    <source>
        <dbReference type="Proteomes" id="UP000002941"/>
    </source>
</evidence>
<dbReference type="eggNOG" id="COG2808">
    <property type="taxonomic scope" value="Bacteria"/>
</dbReference>
<dbReference type="Pfam" id="PF04299">
    <property type="entry name" value="FMN_bind_2"/>
    <property type="match status" value="1"/>
</dbReference>
<evidence type="ECO:0000313" key="1">
    <source>
        <dbReference type="EMBL" id="EJF45318.1"/>
    </source>
</evidence>
<protein>
    <submittedName>
        <fullName evidence="1">FMN-binding domain protein</fullName>
    </submittedName>
</protein>
<accession>J1HIF6</accession>
<dbReference type="PATRIC" id="fig|1125718.3.peg.1278"/>
<dbReference type="PIRSF" id="PIRSF010372">
    <property type="entry name" value="PaiB"/>
    <property type="match status" value="1"/>
</dbReference>
<dbReference type="PANTHER" id="PTHR35802:SF1">
    <property type="entry name" value="PROTEASE SYNTHASE AND SPORULATION PROTEIN PAI 2"/>
    <property type="match status" value="1"/>
</dbReference>
<dbReference type="InterPro" id="IPR007396">
    <property type="entry name" value="TR_PAI2-type"/>
</dbReference>
<proteinExistence type="predicted"/>
<organism evidence="1 2">
    <name type="scientific">Actinomyces massiliensis F0489</name>
    <dbReference type="NCBI Taxonomy" id="1125718"/>
    <lineage>
        <taxon>Bacteria</taxon>
        <taxon>Bacillati</taxon>
        <taxon>Actinomycetota</taxon>
        <taxon>Actinomycetes</taxon>
        <taxon>Actinomycetales</taxon>
        <taxon>Actinomycetaceae</taxon>
        <taxon>Actinomyces</taxon>
    </lineage>
</organism>
<dbReference type="Gene3D" id="2.30.110.10">
    <property type="entry name" value="Electron Transport, Fmn-binding Protein, Chain A"/>
    <property type="match status" value="1"/>
</dbReference>
<comment type="caution">
    <text evidence="1">The sequence shown here is derived from an EMBL/GenBank/DDBJ whole genome shotgun (WGS) entry which is preliminary data.</text>
</comment>